<feature type="transmembrane region" description="Helical" evidence="1">
    <location>
        <begin position="48"/>
        <end position="70"/>
    </location>
</feature>
<accession>A0A3B0V326</accession>
<feature type="transmembrane region" description="Helical" evidence="1">
    <location>
        <begin position="7"/>
        <end position="28"/>
    </location>
</feature>
<organism evidence="2">
    <name type="scientific">hydrothermal vent metagenome</name>
    <dbReference type="NCBI Taxonomy" id="652676"/>
    <lineage>
        <taxon>unclassified sequences</taxon>
        <taxon>metagenomes</taxon>
        <taxon>ecological metagenomes</taxon>
    </lineage>
</organism>
<evidence type="ECO:0000313" key="2">
    <source>
        <dbReference type="EMBL" id="VAW31279.1"/>
    </source>
</evidence>
<dbReference type="PANTHER" id="PTHR36443">
    <property type="entry name" value="BSR5223 PROTEIN"/>
    <property type="match status" value="1"/>
</dbReference>
<dbReference type="AlphaFoldDB" id="A0A3B0V326"/>
<dbReference type="PANTHER" id="PTHR36443:SF1">
    <property type="entry name" value="BSR5223 PROTEIN"/>
    <property type="match status" value="1"/>
</dbReference>
<gene>
    <name evidence="2" type="ORF">MNBD_CHLOROFLEXI01-816</name>
</gene>
<evidence type="ECO:0000256" key="1">
    <source>
        <dbReference type="SAM" id="Phobius"/>
    </source>
</evidence>
<dbReference type="Pfam" id="PF11146">
    <property type="entry name" value="DUF2905"/>
    <property type="match status" value="1"/>
</dbReference>
<proteinExistence type="predicted"/>
<dbReference type="EMBL" id="UOEU01000190">
    <property type="protein sequence ID" value="VAW31279.1"/>
    <property type="molecule type" value="Genomic_DNA"/>
</dbReference>
<evidence type="ECO:0008006" key="3">
    <source>
        <dbReference type="Google" id="ProtNLM"/>
    </source>
</evidence>
<reference evidence="2" key="1">
    <citation type="submission" date="2018-06" db="EMBL/GenBank/DDBJ databases">
        <authorList>
            <person name="Zhirakovskaya E."/>
        </authorList>
    </citation>
    <scope>NUCLEOTIDE SEQUENCE</scope>
</reference>
<keyword evidence="1" id="KW-0812">Transmembrane</keyword>
<sequence length="75" mass="8456">MVEFGRLLVIIGGTIALAGIFVLIAAKYFPWLGNLPGDFEIERGNFRIYFPLATMILVSVLGTILLNIMIRIFRR</sequence>
<keyword evidence="1" id="KW-0472">Membrane</keyword>
<protein>
    <recommendedName>
        <fullName evidence="3">DUF2905 domain-containing protein</fullName>
    </recommendedName>
</protein>
<dbReference type="InterPro" id="IPR021320">
    <property type="entry name" value="DUF2905"/>
</dbReference>
<name>A0A3B0V326_9ZZZZ</name>
<keyword evidence="1" id="KW-1133">Transmembrane helix</keyword>